<sequence length="374" mass="37591">MSRLAPAGAPRAGMLACICDPEFDVPANDNRWTRPRPWPLALGFAFGVLAQTLASGILPLAGAQLAPRPDLATLPFAALMLGAALASFPASFLGDAFGRRTGFALGASLGIAGGAILAFGILQRQFAFACLGALWLGMAQGFSFFYRHEAAASAGRPAAAAAGVMAGGLFAAVAGPSLAGLAETFFAPAFLVGSAVLAALAHTASLAVAVRLAPDARPWTQTGDAGPLTAILGPTLVAMLAWGGMSLVMAGAPLALMDCGIGEGALFGFIALHVAAMYGPAAPLALLGRRLPARLMAFGGLALVLAAIPLQFSTDPRFLAAALMLVGAGWSIATIGATGWLHQTARPGRLALALHDGALFSAAIVGAALAGRLF</sequence>
<feature type="transmembrane region" description="Helical" evidence="1">
    <location>
        <begin position="158"/>
        <end position="179"/>
    </location>
</feature>
<dbReference type="PANTHER" id="PTHR23534:SF1">
    <property type="entry name" value="MAJOR FACILITATOR SUPERFAMILY PROTEIN"/>
    <property type="match status" value="1"/>
</dbReference>
<proteinExistence type="predicted"/>
<dbReference type="RefSeq" id="WP_188583083.1">
    <property type="nucleotide sequence ID" value="NZ_BMCT01000008.1"/>
</dbReference>
<dbReference type="Gene3D" id="1.20.1250.20">
    <property type="entry name" value="MFS general substrate transporter like domains"/>
    <property type="match status" value="1"/>
</dbReference>
<keyword evidence="1" id="KW-1133">Transmembrane helix</keyword>
<reference evidence="2" key="1">
    <citation type="journal article" date="2014" name="Int. J. Syst. Evol. Microbiol.">
        <title>Complete genome sequence of Corynebacterium casei LMG S-19264T (=DSM 44701T), isolated from a smear-ripened cheese.</title>
        <authorList>
            <consortium name="US DOE Joint Genome Institute (JGI-PGF)"/>
            <person name="Walter F."/>
            <person name="Albersmeier A."/>
            <person name="Kalinowski J."/>
            <person name="Ruckert C."/>
        </authorList>
    </citation>
    <scope>NUCLEOTIDE SEQUENCE</scope>
    <source>
        <strain evidence="2">CCM 7897</strain>
    </source>
</reference>
<feature type="transmembrane region" description="Helical" evidence="1">
    <location>
        <begin position="318"/>
        <end position="341"/>
    </location>
</feature>
<protein>
    <submittedName>
        <fullName evidence="2">MFS transporter</fullName>
    </submittedName>
</protein>
<evidence type="ECO:0000313" key="2">
    <source>
        <dbReference type="EMBL" id="GGF81038.1"/>
    </source>
</evidence>
<name>A0A917CDI6_9HYPH</name>
<dbReference type="SUPFAM" id="SSF103473">
    <property type="entry name" value="MFS general substrate transporter"/>
    <property type="match status" value="1"/>
</dbReference>
<accession>A0A917CDI6</accession>
<dbReference type="EMBL" id="BMCT01000008">
    <property type="protein sequence ID" value="GGF81038.1"/>
    <property type="molecule type" value="Genomic_DNA"/>
</dbReference>
<keyword evidence="3" id="KW-1185">Reference proteome</keyword>
<organism evidence="2 3">
    <name type="scientific">Azorhizobium oxalatiphilum</name>
    <dbReference type="NCBI Taxonomy" id="980631"/>
    <lineage>
        <taxon>Bacteria</taxon>
        <taxon>Pseudomonadati</taxon>
        <taxon>Pseudomonadota</taxon>
        <taxon>Alphaproteobacteria</taxon>
        <taxon>Hyphomicrobiales</taxon>
        <taxon>Xanthobacteraceae</taxon>
        <taxon>Azorhizobium</taxon>
    </lineage>
</organism>
<dbReference type="AlphaFoldDB" id="A0A917CDI6"/>
<feature type="transmembrane region" description="Helical" evidence="1">
    <location>
        <begin position="265"/>
        <end position="288"/>
    </location>
</feature>
<feature type="transmembrane region" description="Helical" evidence="1">
    <location>
        <begin position="126"/>
        <end position="146"/>
    </location>
</feature>
<evidence type="ECO:0000313" key="3">
    <source>
        <dbReference type="Proteomes" id="UP000606044"/>
    </source>
</evidence>
<comment type="caution">
    <text evidence="2">The sequence shown here is derived from an EMBL/GenBank/DDBJ whole genome shotgun (WGS) entry which is preliminary data.</text>
</comment>
<feature type="transmembrane region" description="Helical" evidence="1">
    <location>
        <begin position="225"/>
        <end position="245"/>
    </location>
</feature>
<feature type="transmembrane region" description="Helical" evidence="1">
    <location>
        <begin position="74"/>
        <end position="94"/>
    </location>
</feature>
<feature type="transmembrane region" description="Helical" evidence="1">
    <location>
        <begin position="353"/>
        <end position="373"/>
    </location>
</feature>
<dbReference type="Proteomes" id="UP000606044">
    <property type="component" value="Unassembled WGS sequence"/>
</dbReference>
<feature type="transmembrane region" description="Helical" evidence="1">
    <location>
        <begin position="40"/>
        <end position="62"/>
    </location>
</feature>
<keyword evidence="1" id="KW-0472">Membrane</keyword>
<evidence type="ECO:0000256" key="1">
    <source>
        <dbReference type="SAM" id="Phobius"/>
    </source>
</evidence>
<reference evidence="2" key="2">
    <citation type="submission" date="2020-09" db="EMBL/GenBank/DDBJ databases">
        <authorList>
            <person name="Sun Q."/>
            <person name="Sedlacek I."/>
        </authorList>
    </citation>
    <scope>NUCLEOTIDE SEQUENCE</scope>
    <source>
        <strain evidence="2">CCM 7897</strain>
    </source>
</reference>
<dbReference type="PANTHER" id="PTHR23534">
    <property type="entry name" value="MFS PERMEASE"/>
    <property type="match status" value="1"/>
</dbReference>
<keyword evidence="1" id="KW-0812">Transmembrane</keyword>
<dbReference type="InterPro" id="IPR036259">
    <property type="entry name" value="MFS_trans_sf"/>
</dbReference>
<feature type="transmembrane region" description="Helical" evidence="1">
    <location>
        <begin position="185"/>
        <end position="213"/>
    </location>
</feature>
<gene>
    <name evidence="2" type="ORF">GCM10007301_46450</name>
</gene>
<feature type="transmembrane region" description="Helical" evidence="1">
    <location>
        <begin position="101"/>
        <end position="120"/>
    </location>
</feature>
<feature type="transmembrane region" description="Helical" evidence="1">
    <location>
        <begin position="295"/>
        <end position="312"/>
    </location>
</feature>